<dbReference type="Pfam" id="PF10977">
    <property type="entry name" value="DUF2797"/>
    <property type="match status" value="1"/>
</dbReference>
<dbReference type="STRING" id="314285.KT71_14369"/>
<proteinExistence type="predicted"/>
<dbReference type="HOGENOM" id="CLU_1019163_0_0_6"/>
<dbReference type="InterPro" id="IPR021246">
    <property type="entry name" value="DUF2797"/>
</dbReference>
<name>A4A7W7_9GAMM</name>
<reference evidence="1 2" key="2">
    <citation type="journal article" date="2009" name="PLoS ONE">
        <title>The photosynthetic apparatus and its regulation in the aerobic gammaproteobacterium Congregibacter litoralis gen. nov., sp. nov.</title>
        <authorList>
            <person name="Spring S."/>
            <person name="Lunsdorf H."/>
            <person name="Fuchs B.M."/>
            <person name="Tindall B.J."/>
        </authorList>
    </citation>
    <scope>NUCLEOTIDE SEQUENCE [LARGE SCALE GENOMIC DNA]</scope>
    <source>
        <strain evidence="1">KT71</strain>
    </source>
</reference>
<keyword evidence="2" id="KW-1185">Reference proteome</keyword>
<reference evidence="1 2" key="1">
    <citation type="journal article" date="2007" name="Proc. Natl. Acad. Sci. U.S.A.">
        <title>Characterization of a marine gammaproteobacterium capable of aerobic anoxygenic photosynthesis.</title>
        <authorList>
            <person name="Fuchs B.M."/>
            <person name="Spring S."/>
            <person name="Teeling H."/>
            <person name="Quast C."/>
            <person name="Wulf J."/>
            <person name="Schattenhofer M."/>
            <person name="Yan S."/>
            <person name="Ferriera S."/>
            <person name="Johnson J."/>
            <person name="Glockner F.O."/>
            <person name="Amann R."/>
        </authorList>
    </citation>
    <scope>NUCLEOTIDE SEQUENCE [LARGE SCALE GENOMIC DNA]</scope>
    <source>
        <strain evidence="1">KT71</strain>
    </source>
</reference>
<protein>
    <recommendedName>
        <fullName evidence="3">DUF2797 domain-containing protein</fullName>
    </recommendedName>
</protein>
<evidence type="ECO:0000313" key="2">
    <source>
        <dbReference type="Proteomes" id="UP000019205"/>
    </source>
</evidence>
<gene>
    <name evidence="1" type="ORF">KT71_14369</name>
</gene>
<dbReference type="RefSeq" id="WP_008295309.1">
    <property type="nucleotide sequence ID" value="NZ_CM002299.1"/>
</dbReference>
<dbReference type="EMBL" id="AAOA02000001">
    <property type="protein sequence ID" value="EAQ97762.1"/>
    <property type="molecule type" value="Genomic_DNA"/>
</dbReference>
<organism evidence="1 2">
    <name type="scientific">Congregibacter litoralis KT71</name>
    <dbReference type="NCBI Taxonomy" id="314285"/>
    <lineage>
        <taxon>Bacteria</taxon>
        <taxon>Pseudomonadati</taxon>
        <taxon>Pseudomonadota</taxon>
        <taxon>Gammaproteobacteria</taxon>
        <taxon>Cellvibrionales</taxon>
        <taxon>Halieaceae</taxon>
        <taxon>Congregibacter</taxon>
    </lineage>
</organism>
<evidence type="ECO:0000313" key="1">
    <source>
        <dbReference type="EMBL" id="EAQ97762.1"/>
    </source>
</evidence>
<accession>A4A7W7</accession>
<dbReference type="Proteomes" id="UP000019205">
    <property type="component" value="Chromosome"/>
</dbReference>
<dbReference type="AlphaFoldDB" id="A4A7W7"/>
<dbReference type="eggNOG" id="ENOG502Z7J9">
    <property type="taxonomic scope" value="Bacteria"/>
</dbReference>
<evidence type="ECO:0008006" key="3">
    <source>
        <dbReference type="Google" id="ProtNLM"/>
    </source>
</evidence>
<dbReference type="OrthoDB" id="9775734at2"/>
<comment type="caution">
    <text evidence="1">The sequence shown here is derived from an EMBL/GenBank/DDBJ whole genome shotgun (WGS) entry which is preliminary data.</text>
</comment>
<sequence>MSISLGEGGIRKMKTALRDGSVDYALPLGEDAVPLNDLLGQSISLSFLGAIHCVHCGRKTKKSFNQGYCYPCFKRLAQCDSCIMSPQKCHYAAGTCREPEWGDANCMVDHFLYLANTSGLKVGITRGTQVPTRWIDQGASQAMPVYRVASRLDSGLVEVAFAAHVADKTAWQRMLKGANDPLDLSAEAARLSEACASTIEELRAERGIDAITALENDTVTSIEYPVLEYPTKVKSMTFDKMPEVAGTLLGIKGQYLILDTGVINMRRHAGYELALSQSTEN</sequence>